<reference evidence="2" key="1">
    <citation type="submission" date="2023-07" db="EMBL/GenBank/DDBJ databases">
        <authorList>
            <consortium name="AG Swart"/>
            <person name="Singh M."/>
            <person name="Singh A."/>
            <person name="Seah K."/>
            <person name="Emmerich C."/>
        </authorList>
    </citation>
    <scope>NUCLEOTIDE SEQUENCE</scope>
    <source>
        <strain evidence="2">DP1</strain>
    </source>
</reference>
<comment type="caution">
    <text evidence="2">The sequence shown here is derived from an EMBL/GenBank/DDBJ whole genome shotgun (WGS) entry which is preliminary data.</text>
</comment>
<dbReference type="EMBL" id="CAMPGE010014219">
    <property type="protein sequence ID" value="CAI2372903.1"/>
    <property type="molecule type" value="Genomic_DNA"/>
</dbReference>
<proteinExistence type="predicted"/>
<evidence type="ECO:0000256" key="1">
    <source>
        <dbReference type="SAM" id="MobiDB-lite"/>
    </source>
</evidence>
<accession>A0AAD1XHR5</accession>
<dbReference type="Proteomes" id="UP001295684">
    <property type="component" value="Unassembled WGS sequence"/>
</dbReference>
<feature type="region of interest" description="Disordered" evidence="1">
    <location>
        <begin position="1109"/>
        <end position="1142"/>
    </location>
</feature>
<protein>
    <submittedName>
        <fullName evidence="2">Uncharacterized protein</fullName>
    </submittedName>
</protein>
<organism evidence="2 3">
    <name type="scientific">Euplotes crassus</name>
    <dbReference type="NCBI Taxonomy" id="5936"/>
    <lineage>
        <taxon>Eukaryota</taxon>
        <taxon>Sar</taxon>
        <taxon>Alveolata</taxon>
        <taxon>Ciliophora</taxon>
        <taxon>Intramacronucleata</taxon>
        <taxon>Spirotrichea</taxon>
        <taxon>Hypotrichia</taxon>
        <taxon>Euplotida</taxon>
        <taxon>Euplotidae</taxon>
        <taxon>Moneuplotes</taxon>
    </lineage>
</organism>
<gene>
    <name evidence="2" type="ORF">ECRASSUSDP1_LOCUS14239</name>
</gene>
<evidence type="ECO:0000313" key="3">
    <source>
        <dbReference type="Proteomes" id="UP001295684"/>
    </source>
</evidence>
<sequence>MYKSASDMPKTFKSHILLEILVYGRKMDLCYKEYFSAYLENPASNACMYSDKNTLVLGYDNNWCRFYQNISGRNDISSVQHDFHRNLLFYYLDSFYRADVDISQWEKFFNKNDYKEMLSEIKFLNGEEVNHQDIPNLEELGTKVMINILDSNLQHHKVDDKVQILCDLKNTPTVYIKIYEFNAENYYKSNLSEFNSQIDLDGLEPAFQRIEEFKETPQKKYRHRFDIPEIKKKPGIYVIDFISNGISSRAVIKKGNLTLIRKDIREGHECYILDENREICKEASTAIWFSDNFYKADDDGKILIPYCKDSNEYSKAVLLSKGISDIEDFCRSTENYDFKCIFTLNHESLLMGKNASLIITPQLRCNYKKINLDCLNKIEVRVTMKSYVDDLPMTKVFDDLQLSQEKDIVVNFQVPPNLGSIEINVDAEVRNLAKGVCEKKTYSCTRSINAGQYSHQVFKSHLRKYKGEYYFYLLGKAGEPVPNAEIELIQIKTMVTDNKIYYDEFVTDKDGCIKLGNLKEVVNIRITGNKNNVSFQRDWNLPYLDEKFYYPDTLDYLEGEDILLPYPHDMFNSGCIVVAKVDRQNGSAIKNCFDSIEYQRKEGHDFGDILIKGLEPGKYVVGFKKLEKEIQLSVHKGVYWETDDYILTKNKLLKIPDNNPTKRITHLEIEEEGKEECSKVSFKIDGSQKNLKVHCFAFNTFPADIWQTINDYTGLPREYLETTQVKTSENEYLSNKRLNEELRYALERKYLKSFIGTTLERPSLLFKSKFFKDTYFDTPQQQTGFGYQKKAVYKKSVAIFDNYKLASKSRKYGGGNVTSGNVYPDTHLNSYTDTEYDGYLNFLDTPPFIVPNVKNRDGEYSFNINTSLYTNMIILAVGEDGATHKCVDIPRKDKEIPPLKKRKVELDKPLDSEKHYQETRNACSLKPGEEHIIDDITSVDYQTIDSVQKVGKVLQELLRLKHEENQPFTTTSWLYNWNNLDDELKNKKYSMNMCNELNFFLYFKDKEYFEEVVKPSIAAKIEKSLIDYFLLEDYENVTRHKYVSAYDNLNALEQCLLIAVINRTDKDTAKHLASSFVNKAKLIETKIAKKNQKFDTVLLMKIIESDEVEDDDNEGGPKLDKKKGKKKKIKRQRSMSCSSDSSIEEMNWQAKRRYDSDSDYDCEGEDYEYEGEGGGGGECEVDEDDSEYSRASSYNMPIQVQRGRAGLRRRLSNSSLGSMLSDEPNDIFEEQIQECEVNSIENDFDFRNNVMQSNDVLNIPRQNRNVLAKAPTRIYEKNQKSLFKETEPCKQYCETHYFKEISNTNFKKLSKRSEFYTSLIDHILSNNPSNMRDLQFLTPNFIYSSITLTDLMALLALIDLPWQSTEHKIDPKGERGICIKAETNLLIYKKELQTTEYDQDENLMVIHRFFDVDNRTSEIKIEEFMTQRVYGCEIIISNVSSSTQEIQYLHQIPANSVPLKNHNYQSSSSISIAPYSTHTCEFLFYFPSVGTFSQFPTNISSQSKVISTSKKYSFTVVDKKDSSNFERFSDLALSGDKEAILKFLKEGNLFQRELMFHMKYLRNFLSDKAFYEKAISICRERRVYGFDLWKYGFKHFDLQAVRELIETDQDAQKATGVYFESSLIKCSPEKSNYRYYDFFPMINPRAHKLENEKSAVMFNRQFCEQYQKFLVNLVEKDHLNSEDNLVFSTYLLLQDRIEEAHKVFQKVDSNEFKNPEKQSLVIQYDYLSAYFDILLGYDTGFKIARKLSKHYSDYPVITWRMRFTEILDQLDEFDGKEVLADQVNLEDTMGKEETKLGDAGALEKKEQNITLDFKIEDKEIQVDYENIESVNVKYYIVNPEILFTREPFEMKNFGVFSYVKPVFQQIKILPPKSKIFAFKIDKKYETQNILIELDCGKKKCLKTYFPCSLKVIPCSFDEIKVVDLNGKPIPKVYVKSFMKDWSSQTKFYKDGYTDMRGKFEYGSTNAEKLSILVFSEKYGCVMKEIKLKSQIKIDADIGYLNQRQAHKYLAHSKAAPKFKGKKRKF</sequence>
<keyword evidence="3" id="KW-1185">Reference proteome</keyword>
<feature type="compositionally biased region" description="Acidic residues" evidence="1">
    <location>
        <begin position="1157"/>
        <end position="1171"/>
    </location>
</feature>
<feature type="region of interest" description="Disordered" evidence="1">
    <location>
        <begin position="1154"/>
        <end position="1183"/>
    </location>
</feature>
<evidence type="ECO:0000313" key="2">
    <source>
        <dbReference type="EMBL" id="CAI2372903.1"/>
    </source>
</evidence>
<name>A0AAD1XHR5_EUPCR</name>
<feature type="compositionally biased region" description="Basic residues" evidence="1">
    <location>
        <begin position="1120"/>
        <end position="1133"/>
    </location>
</feature>